<gene>
    <name evidence="1" type="ORF">CTM86_00325</name>
</gene>
<proteinExistence type="predicted"/>
<accession>A0A2G9EC96</accession>
<evidence type="ECO:0000313" key="1">
    <source>
        <dbReference type="EMBL" id="ATV65149.1"/>
    </source>
</evidence>
<protein>
    <submittedName>
        <fullName evidence="1">Uncharacterized protein</fullName>
    </submittedName>
</protein>
<dbReference type="Proteomes" id="UP000231749">
    <property type="component" value="Chromosome"/>
</dbReference>
<dbReference type="AlphaFoldDB" id="A0A2G9EC96"/>
<organism evidence="1 2">
    <name type="scientific">Fusobacterium pseudoperiodonticum</name>
    <dbReference type="NCBI Taxonomy" id="2663009"/>
    <lineage>
        <taxon>Bacteria</taxon>
        <taxon>Fusobacteriati</taxon>
        <taxon>Fusobacteriota</taxon>
        <taxon>Fusobacteriia</taxon>
        <taxon>Fusobacteriales</taxon>
        <taxon>Fusobacteriaceae</taxon>
        <taxon>Fusobacterium</taxon>
    </lineage>
</organism>
<dbReference type="EMBL" id="CP024702">
    <property type="protein sequence ID" value="ATV65149.1"/>
    <property type="molecule type" value="Genomic_DNA"/>
</dbReference>
<evidence type="ECO:0000313" key="2">
    <source>
        <dbReference type="Proteomes" id="UP000231749"/>
    </source>
</evidence>
<name>A0A2G9EC96_9FUSO</name>
<dbReference type="RefSeq" id="WP_099971482.1">
    <property type="nucleotide sequence ID" value="NZ_CP024701.1"/>
</dbReference>
<reference evidence="2" key="1">
    <citation type="submission" date="2017-11" db="EMBL/GenBank/DDBJ databases">
        <title>Genome sequencing of Fusobacterium periodonticum KCOM 1282.</title>
        <authorList>
            <person name="Kook J.-K."/>
            <person name="Park S.-N."/>
            <person name="Lim Y.K."/>
        </authorList>
    </citation>
    <scope>NUCLEOTIDE SEQUENCE [LARGE SCALE GENOMIC DNA]</scope>
    <source>
        <strain evidence="2">KCOM 1282</strain>
    </source>
</reference>
<sequence>MERLKEDEVKKIIDELKKTGKYKEYQEMLLDDFEEHHVVYKIEADELIAIAHKNNTIPYKLIEFYDWQQMNYLIEEEDGIE</sequence>